<reference evidence="1 3" key="1">
    <citation type="submission" date="2013-11" db="EMBL/GenBank/DDBJ databases">
        <title>Single cell genomics of uncultured Tannerella BU063 (oral taxon 286).</title>
        <authorList>
            <person name="Beall C.J."/>
            <person name="Campbell A.G."/>
            <person name="Griffen A.L."/>
            <person name="Podar M."/>
            <person name="Leys E.J."/>
        </authorList>
    </citation>
    <scope>NUCLEOTIDE SEQUENCE [LARGE SCALE GENOMIC DNA]</scope>
    <source>
        <strain evidence="1">Cell 8/11</strain>
    </source>
</reference>
<dbReference type="EMBL" id="AYYF01001529">
    <property type="protein sequence ID" value="ETK11563.1"/>
    <property type="molecule type" value="Genomic_DNA"/>
</dbReference>
<comment type="caution">
    <text evidence="1">The sequence shown here is derived from an EMBL/GenBank/DDBJ whole genome shotgun (WGS) entry which is preliminary data.</text>
</comment>
<accession>W2CWM2</accession>
<sequence length="92" mass="10304">MPDRKYISCSAAPSKREDALKIGINVTNEEMGKILRDPETVKELAKTFEVSTRSVRSALDGVTQSDLAKRIRKRALDMGLKEKGKERVTVLK</sequence>
<name>W2CWM2_9BACT</name>
<evidence type="ECO:0000313" key="3">
    <source>
        <dbReference type="Proteomes" id="UP000034980"/>
    </source>
</evidence>
<dbReference type="EMBL" id="AYYF01001531">
    <property type="protein sequence ID" value="ETK11550.1"/>
    <property type="molecule type" value="Genomic_DNA"/>
</dbReference>
<protein>
    <submittedName>
        <fullName evidence="1">Uncharacterized protein</fullName>
    </submittedName>
</protein>
<dbReference type="Proteomes" id="UP000034980">
    <property type="component" value="Unassembled WGS sequence"/>
</dbReference>
<evidence type="ECO:0000313" key="1">
    <source>
        <dbReference type="EMBL" id="ETK11550.1"/>
    </source>
</evidence>
<dbReference type="PATRIC" id="fig|1411915.3.peg.1725"/>
<evidence type="ECO:0000313" key="2">
    <source>
        <dbReference type="EMBL" id="ETK11563.1"/>
    </source>
</evidence>
<gene>
    <name evidence="2" type="ORF">T235_14780</name>
    <name evidence="1" type="ORF">T235_14805</name>
</gene>
<organism evidence="1 3">
    <name type="scientific">Tannerella sp. oral taxon BU063 isolate Cell 8/11</name>
    <dbReference type="NCBI Taxonomy" id="1411915"/>
    <lineage>
        <taxon>Bacteria</taxon>
        <taxon>Pseudomonadati</taxon>
        <taxon>Bacteroidota</taxon>
        <taxon>Bacteroidia</taxon>
        <taxon>Bacteroidales</taxon>
        <taxon>Tannerellaceae</taxon>
        <taxon>Tannerella</taxon>
    </lineage>
</organism>
<dbReference type="AlphaFoldDB" id="W2CWM2"/>
<proteinExistence type="predicted"/>